<dbReference type="PROSITE" id="PS52004">
    <property type="entry name" value="KS3_2"/>
    <property type="match status" value="1"/>
</dbReference>
<evidence type="ECO:0000256" key="25">
    <source>
        <dbReference type="ARBA" id="ARBA00023373"/>
    </source>
</evidence>
<evidence type="ECO:0000256" key="40">
    <source>
        <dbReference type="ARBA" id="ARBA00047578"/>
    </source>
</evidence>
<keyword evidence="13" id="KW-0378">Hydrolase</keyword>
<evidence type="ECO:0000256" key="26">
    <source>
        <dbReference type="ARBA" id="ARBA00023388"/>
    </source>
</evidence>
<evidence type="ECO:0000256" key="8">
    <source>
        <dbReference type="ARBA" id="ARBA00022450"/>
    </source>
</evidence>
<dbReference type="PANTHER" id="PTHR43775">
    <property type="entry name" value="FATTY ACID SYNTHASE"/>
    <property type="match status" value="1"/>
</dbReference>
<comment type="catalytic activity">
    <reaction evidence="51">
        <text>a 2,3-saturated acyl-[ACP] + NADP(+) = a (2E)-enoyl-[ACP] + NADPH + H(+)</text>
        <dbReference type="Rhea" id="RHEA:22564"/>
        <dbReference type="Rhea" id="RHEA-COMP:9925"/>
        <dbReference type="Rhea" id="RHEA-COMP:9926"/>
        <dbReference type="ChEBI" id="CHEBI:15378"/>
        <dbReference type="ChEBI" id="CHEBI:57783"/>
        <dbReference type="ChEBI" id="CHEBI:58349"/>
        <dbReference type="ChEBI" id="CHEBI:78784"/>
        <dbReference type="ChEBI" id="CHEBI:78785"/>
        <dbReference type="EC" id="1.3.1.39"/>
    </reaction>
    <physiologicalReaction direction="right-to-left" evidence="51">
        <dbReference type="Rhea" id="RHEA:22566"/>
    </physiologicalReaction>
</comment>
<comment type="catalytic activity">
    <reaction evidence="46">
        <text>(2E)-dodecenoyl-[ACP] + NADPH + H(+) = dodecanoyl-[ACP] + NADP(+)</text>
        <dbReference type="Rhea" id="RHEA:41880"/>
        <dbReference type="Rhea" id="RHEA-COMP:9643"/>
        <dbReference type="Rhea" id="RHEA-COMP:9644"/>
        <dbReference type="ChEBI" id="CHEBI:15378"/>
        <dbReference type="ChEBI" id="CHEBI:57783"/>
        <dbReference type="ChEBI" id="CHEBI:58349"/>
        <dbReference type="ChEBI" id="CHEBI:65264"/>
        <dbReference type="ChEBI" id="CHEBI:78472"/>
    </reaction>
    <physiologicalReaction direction="left-to-right" evidence="46">
        <dbReference type="Rhea" id="RHEA:41881"/>
    </physiologicalReaction>
</comment>
<comment type="catalytic activity">
    <reaction evidence="57">
        <text>(2E)-tetradecenoyl-[ACP] + NADPH + H(+) = tetradecanoyl-[ACP] + NADP(+)</text>
        <dbReference type="Rhea" id="RHEA:41896"/>
        <dbReference type="Rhea" id="RHEA-COMP:9647"/>
        <dbReference type="Rhea" id="RHEA-COMP:9648"/>
        <dbReference type="ChEBI" id="CHEBI:15378"/>
        <dbReference type="ChEBI" id="CHEBI:57783"/>
        <dbReference type="ChEBI" id="CHEBI:58349"/>
        <dbReference type="ChEBI" id="CHEBI:78475"/>
        <dbReference type="ChEBI" id="CHEBI:78477"/>
    </reaction>
    <physiologicalReaction direction="left-to-right" evidence="57">
        <dbReference type="Rhea" id="RHEA:41897"/>
    </physiologicalReaction>
</comment>
<evidence type="ECO:0000256" key="51">
    <source>
        <dbReference type="ARBA" id="ARBA00048650"/>
    </source>
</evidence>
<comment type="catalytic activity">
    <reaction evidence="25">
        <text>(3R)-hydroxyhexanoyl-[ACP] = (2E)-hexenoyl-[ACP] + H2O</text>
        <dbReference type="Rhea" id="RHEA:41828"/>
        <dbReference type="Rhea" id="RHEA-COMP:9630"/>
        <dbReference type="Rhea" id="RHEA-COMP:9631"/>
        <dbReference type="ChEBI" id="CHEBI:15377"/>
        <dbReference type="ChEBI" id="CHEBI:78457"/>
        <dbReference type="ChEBI" id="CHEBI:78458"/>
    </reaction>
    <physiologicalReaction direction="left-to-right" evidence="25">
        <dbReference type="Rhea" id="RHEA:41829"/>
    </physiologicalReaction>
</comment>
<dbReference type="GO" id="GO:0004312">
    <property type="term" value="F:fatty acid synthase activity"/>
    <property type="evidence" value="ECO:0007669"/>
    <property type="project" value="UniProtKB-EC"/>
</dbReference>
<evidence type="ECO:0000256" key="60">
    <source>
        <dbReference type="ARBA" id="ARBA00049422"/>
    </source>
</evidence>
<dbReference type="Gene3D" id="1.10.1200.10">
    <property type="entry name" value="ACP-like"/>
    <property type="match status" value="1"/>
</dbReference>
<evidence type="ECO:0000256" key="33">
    <source>
        <dbReference type="ARBA" id="ARBA00044883"/>
    </source>
</evidence>
<keyword evidence="22" id="KW-0511">Multifunctional enzyme</keyword>
<dbReference type="InterPro" id="IPR014031">
    <property type="entry name" value="Ketoacyl_synth_C"/>
</dbReference>
<comment type="catalytic activity">
    <reaction evidence="63">
        <text>octanoyl-[ACP] + malonyl-[ACP] + H(+) = 3-oxodecanoyl-[ACP] + holo-[ACP] + CO2</text>
        <dbReference type="Rhea" id="RHEA:41852"/>
        <dbReference type="Rhea" id="RHEA-COMP:9623"/>
        <dbReference type="Rhea" id="RHEA-COMP:9636"/>
        <dbReference type="Rhea" id="RHEA-COMP:9637"/>
        <dbReference type="Rhea" id="RHEA-COMP:9685"/>
        <dbReference type="ChEBI" id="CHEBI:15378"/>
        <dbReference type="ChEBI" id="CHEBI:16526"/>
        <dbReference type="ChEBI" id="CHEBI:64479"/>
        <dbReference type="ChEBI" id="CHEBI:78449"/>
        <dbReference type="ChEBI" id="CHEBI:78463"/>
        <dbReference type="ChEBI" id="CHEBI:78464"/>
    </reaction>
    <physiologicalReaction direction="left-to-right" evidence="63">
        <dbReference type="Rhea" id="RHEA:41853"/>
    </physiologicalReaction>
</comment>
<dbReference type="InterPro" id="IPR001031">
    <property type="entry name" value="Thioesterase"/>
</dbReference>
<comment type="catalytic activity">
    <reaction evidence="40">
        <text>dodecanoyl-[ACP] + malonyl-[ACP] + H(+) = 3-oxotetradecanoyl-[ACP] + holo-[ACP] + CO2</text>
        <dbReference type="Rhea" id="RHEA:41884"/>
        <dbReference type="Rhea" id="RHEA-COMP:9623"/>
        <dbReference type="Rhea" id="RHEA-COMP:9644"/>
        <dbReference type="Rhea" id="RHEA-COMP:9645"/>
        <dbReference type="Rhea" id="RHEA-COMP:9685"/>
        <dbReference type="ChEBI" id="CHEBI:15378"/>
        <dbReference type="ChEBI" id="CHEBI:16526"/>
        <dbReference type="ChEBI" id="CHEBI:64479"/>
        <dbReference type="ChEBI" id="CHEBI:65264"/>
        <dbReference type="ChEBI" id="CHEBI:78449"/>
        <dbReference type="ChEBI" id="CHEBI:78473"/>
    </reaction>
    <physiologicalReaction direction="left-to-right" evidence="40">
        <dbReference type="Rhea" id="RHEA:41885"/>
    </physiologicalReaction>
</comment>
<comment type="catalytic activity">
    <reaction evidence="30">
        <text>(3R)-hydroxyhexadecanoyl-[ACP] = (2E)-hexadecenoyl-[ACP] + H2O</text>
        <dbReference type="Rhea" id="RHEA:41908"/>
        <dbReference type="Rhea" id="RHEA-COMP:9650"/>
        <dbReference type="Rhea" id="RHEA-COMP:9651"/>
        <dbReference type="ChEBI" id="CHEBI:15377"/>
        <dbReference type="ChEBI" id="CHEBI:78480"/>
        <dbReference type="ChEBI" id="CHEBI:78481"/>
    </reaction>
    <physiologicalReaction direction="left-to-right" evidence="30">
        <dbReference type="Rhea" id="RHEA:41909"/>
    </physiologicalReaction>
</comment>
<dbReference type="Pfam" id="PF13602">
    <property type="entry name" value="ADH_zinc_N_2"/>
    <property type="match status" value="1"/>
</dbReference>
<comment type="catalytic activity">
    <reaction evidence="43">
        <text>3-oxobutanoyl-[ACP] + NADPH + H(+) = (3R)-hydroxybutanoyl-[ACP] + NADP(+)</text>
        <dbReference type="Rhea" id="RHEA:41804"/>
        <dbReference type="Rhea" id="RHEA-COMP:9625"/>
        <dbReference type="Rhea" id="RHEA-COMP:9626"/>
        <dbReference type="ChEBI" id="CHEBI:15378"/>
        <dbReference type="ChEBI" id="CHEBI:57783"/>
        <dbReference type="ChEBI" id="CHEBI:58349"/>
        <dbReference type="ChEBI" id="CHEBI:78450"/>
        <dbReference type="ChEBI" id="CHEBI:78451"/>
    </reaction>
    <physiologicalReaction direction="left-to-right" evidence="43">
        <dbReference type="Rhea" id="RHEA:41805"/>
    </physiologicalReaction>
</comment>
<comment type="catalytic activity">
    <reaction evidence="41">
        <text>(2E)-hexadecenoyl-[ACP] + NADPH + H(+) = hexadecanoyl-[ACP] + NADP(+)</text>
        <dbReference type="Rhea" id="RHEA:41912"/>
        <dbReference type="Rhea" id="RHEA-COMP:9651"/>
        <dbReference type="Rhea" id="RHEA-COMP:9652"/>
        <dbReference type="ChEBI" id="CHEBI:15378"/>
        <dbReference type="ChEBI" id="CHEBI:57783"/>
        <dbReference type="ChEBI" id="CHEBI:58349"/>
        <dbReference type="ChEBI" id="CHEBI:78481"/>
        <dbReference type="ChEBI" id="CHEBI:78483"/>
    </reaction>
    <physiologicalReaction direction="left-to-right" evidence="41">
        <dbReference type="Rhea" id="RHEA:41913"/>
    </physiologicalReaction>
</comment>
<keyword evidence="15" id="KW-0521">NADP</keyword>
<evidence type="ECO:0000256" key="47">
    <source>
        <dbReference type="ARBA" id="ARBA00048289"/>
    </source>
</evidence>
<dbReference type="InterPro" id="IPR050091">
    <property type="entry name" value="PKS_NRPS_Biosynth_Enz"/>
</dbReference>
<dbReference type="InterPro" id="IPR029063">
    <property type="entry name" value="SAM-dependent_MTases_sf"/>
</dbReference>
<evidence type="ECO:0000256" key="2">
    <source>
        <dbReference type="ARBA" id="ARBA00012004"/>
    </source>
</evidence>
<dbReference type="InterPro" id="IPR014030">
    <property type="entry name" value="Ketoacyl_synth_N"/>
</dbReference>
<comment type="catalytic activity">
    <reaction evidence="44">
        <text>acetyl-[ACP] + malonyl-[ACP] + H(+) = 3-oxobutanoyl-[ACP] + holo-[ACP] + CO2</text>
        <dbReference type="Rhea" id="RHEA:41800"/>
        <dbReference type="Rhea" id="RHEA-COMP:9621"/>
        <dbReference type="Rhea" id="RHEA-COMP:9623"/>
        <dbReference type="Rhea" id="RHEA-COMP:9625"/>
        <dbReference type="Rhea" id="RHEA-COMP:9685"/>
        <dbReference type="ChEBI" id="CHEBI:15378"/>
        <dbReference type="ChEBI" id="CHEBI:16526"/>
        <dbReference type="ChEBI" id="CHEBI:64479"/>
        <dbReference type="ChEBI" id="CHEBI:78446"/>
        <dbReference type="ChEBI" id="CHEBI:78449"/>
        <dbReference type="ChEBI" id="CHEBI:78450"/>
    </reaction>
    <physiologicalReaction direction="left-to-right" evidence="44">
        <dbReference type="Rhea" id="RHEA:41801"/>
    </physiologicalReaction>
</comment>
<evidence type="ECO:0000256" key="5">
    <source>
        <dbReference type="ARBA" id="ARBA00012948"/>
    </source>
</evidence>
<dbReference type="GO" id="GO:0031177">
    <property type="term" value="F:phosphopantetheine binding"/>
    <property type="evidence" value="ECO:0007669"/>
    <property type="project" value="InterPro"/>
</dbReference>
<dbReference type="InterPro" id="IPR029058">
    <property type="entry name" value="AB_hydrolase_fold"/>
</dbReference>
<evidence type="ECO:0000256" key="15">
    <source>
        <dbReference type="ARBA" id="ARBA00022857"/>
    </source>
</evidence>
<keyword evidence="17" id="KW-0007">Acetylation</keyword>
<comment type="catalytic activity">
    <reaction evidence="60">
        <text>3-oxooctanoyl-[ACP] + NADPH + H(+) = (3R)-hydroxyoctanoyl-[ACP] + NADP(+)</text>
        <dbReference type="Rhea" id="RHEA:41840"/>
        <dbReference type="Rhea" id="RHEA-COMP:9633"/>
        <dbReference type="Rhea" id="RHEA-COMP:9634"/>
        <dbReference type="ChEBI" id="CHEBI:15378"/>
        <dbReference type="ChEBI" id="CHEBI:57783"/>
        <dbReference type="ChEBI" id="CHEBI:58349"/>
        <dbReference type="ChEBI" id="CHEBI:78460"/>
        <dbReference type="ChEBI" id="CHEBI:78461"/>
    </reaction>
    <physiologicalReaction direction="left-to-right" evidence="60">
        <dbReference type="Rhea" id="RHEA:41841"/>
    </physiologicalReaction>
</comment>
<dbReference type="InterPro" id="IPR036736">
    <property type="entry name" value="ACP-like_sf"/>
</dbReference>
<dbReference type="EC" id="3.1.2.14" evidence="3"/>
<evidence type="ECO:0000256" key="35">
    <source>
        <dbReference type="ARBA" id="ARBA00047394"/>
    </source>
</evidence>
<evidence type="ECO:0000256" key="56">
    <source>
        <dbReference type="ARBA" id="ARBA00049109"/>
    </source>
</evidence>
<evidence type="ECO:0000256" key="29">
    <source>
        <dbReference type="ARBA" id="ARBA00023399"/>
    </source>
</evidence>
<dbReference type="Gene3D" id="3.30.70.250">
    <property type="entry name" value="Malonyl-CoA ACP transacylase, ACP-binding"/>
    <property type="match status" value="1"/>
</dbReference>
<dbReference type="SMART" id="SM00829">
    <property type="entry name" value="PKS_ER"/>
    <property type="match status" value="1"/>
</dbReference>
<dbReference type="InterPro" id="IPR018201">
    <property type="entry name" value="Ketoacyl_synth_AS"/>
</dbReference>
<evidence type="ECO:0000256" key="31">
    <source>
        <dbReference type="ARBA" id="ARBA00023402"/>
    </source>
</evidence>
<dbReference type="SUPFAM" id="SSF55048">
    <property type="entry name" value="Probable ACP-binding domain of malonyl-CoA ACP transacylase"/>
    <property type="match status" value="1"/>
</dbReference>
<evidence type="ECO:0000256" key="39">
    <source>
        <dbReference type="ARBA" id="ARBA00047500"/>
    </source>
</evidence>
<evidence type="ECO:0000256" key="16">
    <source>
        <dbReference type="ARBA" id="ARBA00022898"/>
    </source>
</evidence>
<dbReference type="Pfam" id="PF16197">
    <property type="entry name" value="KAsynt_C_assoc"/>
    <property type="match status" value="1"/>
</dbReference>
<dbReference type="CDD" id="cd05195">
    <property type="entry name" value="enoyl_red"/>
    <property type="match status" value="1"/>
</dbReference>
<evidence type="ECO:0000256" key="46">
    <source>
        <dbReference type="ARBA" id="ARBA00048281"/>
    </source>
</evidence>
<evidence type="ECO:0000256" key="17">
    <source>
        <dbReference type="ARBA" id="ARBA00022990"/>
    </source>
</evidence>
<evidence type="ECO:0000256" key="21">
    <source>
        <dbReference type="ARBA" id="ARBA00023160"/>
    </source>
</evidence>
<feature type="domain" description="Ketosynthase family 3 (KS3)" evidence="66">
    <location>
        <begin position="62"/>
        <end position="467"/>
    </location>
</feature>
<evidence type="ECO:0000256" key="59">
    <source>
        <dbReference type="ARBA" id="ARBA00049414"/>
    </source>
</evidence>
<evidence type="ECO:0000256" key="45">
    <source>
        <dbReference type="ARBA" id="ARBA00048051"/>
    </source>
</evidence>
<comment type="catalytic activity">
    <reaction evidence="28">
        <text>(3R)-hydroxytetradecanoyl-[ACP] = (2E)-tetradecenoyl-[ACP] + H2O</text>
        <dbReference type="Rhea" id="RHEA:41892"/>
        <dbReference type="Rhea" id="RHEA-COMP:9646"/>
        <dbReference type="Rhea" id="RHEA-COMP:9647"/>
        <dbReference type="ChEBI" id="CHEBI:15377"/>
        <dbReference type="ChEBI" id="CHEBI:78474"/>
        <dbReference type="ChEBI" id="CHEBI:78475"/>
    </reaction>
    <physiologicalReaction direction="left-to-right" evidence="28">
        <dbReference type="Rhea" id="RHEA:41893"/>
    </physiologicalReaction>
</comment>
<dbReference type="SMART" id="SM00822">
    <property type="entry name" value="PKS_KR"/>
    <property type="match status" value="1"/>
</dbReference>
<dbReference type="SUPFAM" id="SSF53901">
    <property type="entry name" value="Thiolase-like"/>
    <property type="match status" value="1"/>
</dbReference>
<evidence type="ECO:0000256" key="55">
    <source>
        <dbReference type="ARBA" id="ARBA00049019"/>
    </source>
</evidence>
<comment type="catalytic activity">
    <reaction evidence="39">
        <text>(2E)-butenoyl-[ACP] + NADPH + H(+) = butanoyl-[ACP] + NADP(+)</text>
        <dbReference type="Rhea" id="RHEA:41812"/>
        <dbReference type="Rhea" id="RHEA-COMP:9627"/>
        <dbReference type="Rhea" id="RHEA-COMP:9628"/>
        <dbReference type="ChEBI" id="CHEBI:15378"/>
        <dbReference type="ChEBI" id="CHEBI:57783"/>
        <dbReference type="ChEBI" id="CHEBI:58349"/>
        <dbReference type="ChEBI" id="CHEBI:78453"/>
        <dbReference type="ChEBI" id="CHEBI:78454"/>
    </reaction>
    <physiologicalReaction direction="left-to-right" evidence="39">
        <dbReference type="Rhea" id="RHEA:41813"/>
    </physiologicalReaction>
</comment>
<dbReference type="GO" id="GO:0004315">
    <property type="term" value="F:3-oxoacyl-[acyl-carrier-protein] synthase activity"/>
    <property type="evidence" value="ECO:0007669"/>
    <property type="project" value="UniProtKB-EC"/>
</dbReference>
<evidence type="ECO:0000256" key="1">
    <source>
        <dbReference type="ARBA" id="ARBA00005189"/>
    </source>
</evidence>
<dbReference type="Gene3D" id="1.10.1470.20">
    <property type="entry name" value="Fatty acid synthase, domain 2"/>
    <property type="match status" value="1"/>
</dbReference>
<dbReference type="Gene3D" id="3.40.50.720">
    <property type="entry name" value="NAD(P)-binding Rossmann-like Domain"/>
    <property type="match status" value="1"/>
</dbReference>
<keyword evidence="21" id="KW-0275">Fatty acid biosynthesis</keyword>
<evidence type="ECO:0000256" key="41">
    <source>
        <dbReference type="ARBA" id="ARBA00047810"/>
    </source>
</evidence>
<dbReference type="Pfam" id="PF02801">
    <property type="entry name" value="Ketoacyl-synt_C"/>
    <property type="match status" value="1"/>
</dbReference>
<comment type="catalytic activity">
    <reaction evidence="56">
        <text>decanoyl-[ACP] + malonyl-[ACP] + H(+) = 3-oxododecanoyl-[ACP] + holo-[ACP] + CO2</text>
        <dbReference type="Rhea" id="RHEA:41868"/>
        <dbReference type="Rhea" id="RHEA-COMP:9623"/>
        <dbReference type="Rhea" id="RHEA-COMP:9640"/>
        <dbReference type="Rhea" id="RHEA-COMP:9641"/>
        <dbReference type="Rhea" id="RHEA-COMP:9685"/>
        <dbReference type="ChEBI" id="CHEBI:15378"/>
        <dbReference type="ChEBI" id="CHEBI:16526"/>
        <dbReference type="ChEBI" id="CHEBI:64479"/>
        <dbReference type="ChEBI" id="CHEBI:78449"/>
        <dbReference type="ChEBI" id="CHEBI:78468"/>
        <dbReference type="ChEBI" id="CHEBI:78469"/>
    </reaction>
    <physiologicalReaction direction="left-to-right" evidence="56">
        <dbReference type="Rhea" id="RHEA:41869"/>
    </physiologicalReaction>
</comment>
<dbReference type="Pfam" id="PF21149">
    <property type="entry name" value="FAS_pseudo-KR"/>
    <property type="match status" value="1"/>
</dbReference>
<dbReference type="InterPro" id="IPR020806">
    <property type="entry name" value="PKS_PP-bd"/>
</dbReference>
<dbReference type="GO" id="GO:0004313">
    <property type="term" value="F:[acyl-carrier-protein] S-acetyltransferase activity"/>
    <property type="evidence" value="ECO:0007669"/>
    <property type="project" value="UniProtKB-EC"/>
</dbReference>
<dbReference type="FunFam" id="1.10.1200.10:FF:000013">
    <property type="entry name" value="Fatty acid synthase"/>
    <property type="match status" value="1"/>
</dbReference>
<dbReference type="GO" id="GO:0006633">
    <property type="term" value="P:fatty acid biosynthetic process"/>
    <property type="evidence" value="ECO:0007669"/>
    <property type="project" value="UniProtKB-KW"/>
</dbReference>
<evidence type="ECO:0000259" key="66">
    <source>
        <dbReference type="PROSITE" id="PS52004"/>
    </source>
</evidence>
<keyword evidence="19" id="KW-0520">NAD</keyword>
<comment type="catalytic activity">
    <reaction evidence="33">
        <text>acetyl-CoA + n malonyl-CoA + 2n NADPH + 2n H(+) = a long-chain fatty acid + (n+1) CoA + n CO2 + 2n NADP(+).</text>
        <dbReference type="EC" id="2.3.1.85"/>
    </reaction>
</comment>
<dbReference type="EC" id="1.3.1.39" evidence="2"/>
<dbReference type="InterPro" id="IPR020841">
    <property type="entry name" value="PKS_Beta-ketoAc_synthase_dom"/>
</dbReference>
<dbReference type="GO" id="GO:0004316">
    <property type="term" value="F:3-oxoacyl-[acyl-carrier-protein] reductase (NADPH) activity"/>
    <property type="evidence" value="ECO:0007669"/>
    <property type="project" value="UniProtKB-EC"/>
</dbReference>
<feature type="compositionally biased region" description="Low complexity" evidence="64">
    <location>
        <begin position="27"/>
        <end position="44"/>
    </location>
</feature>
<comment type="catalytic activity">
    <reaction evidence="27">
        <text>a (3R)-hydroxyacyl-[ACP] = a (2E)-enoyl-[ACP] + H2O</text>
        <dbReference type="Rhea" id="RHEA:13097"/>
        <dbReference type="Rhea" id="RHEA-COMP:9925"/>
        <dbReference type="Rhea" id="RHEA-COMP:9945"/>
        <dbReference type="ChEBI" id="CHEBI:15377"/>
        <dbReference type="ChEBI" id="CHEBI:78784"/>
        <dbReference type="ChEBI" id="CHEBI:78827"/>
        <dbReference type="EC" id="4.2.1.59"/>
    </reaction>
    <physiologicalReaction direction="left-to-right" evidence="27">
        <dbReference type="Rhea" id="RHEA:13098"/>
    </physiologicalReaction>
</comment>
<evidence type="ECO:0000256" key="7">
    <source>
        <dbReference type="ARBA" id="ARBA00018769"/>
    </source>
</evidence>
<evidence type="ECO:0000256" key="10">
    <source>
        <dbReference type="ARBA" id="ARBA00022553"/>
    </source>
</evidence>
<evidence type="ECO:0000256" key="62">
    <source>
        <dbReference type="ARBA" id="ARBA00049521"/>
    </source>
</evidence>
<dbReference type="Gene3D" id="3.90.180.10">
    <property type="entry name" value="Medium-chain alcohol dehydrogenases, catalytic domain"/>
    <property type="match status" value="1"/>
</dbReference>
<evidence type="ECO:0000313" key="68">
    <source>
        <dbReference type="WBParaSite" id="PSAMB.scaffold218size64478.g3700.t1"/>
    </source>
</evidence>
<dbReference type="SUPFAM" id="SSF47336">
    <property type="entry name" value="ACP-like"/>
    <property type="match status" value="1"/>
</dbReference>
<evidence type="ECO:0000256" key="12">
    <source>
        <dbReference type="ARBA" id="ARBA00022799"/>
    </source>
</evidence>
<evidence type="ECO:0000256" key="23">
    <source>
        <dbReference type="ARBA" id="ARBA00023332"/>
    </source>
</evidence>
<evidence type="ECO:0000256" key="36">
    <source>
        <dbReference type="ARBA" id="ARBA00047400"/>
    </source>
</evidence>
<evidence type="ECO:0000313" key="67">
    <source>
        <dbReference type="Proteomes" id="UP000887566"/>
    </source>
</evidence>
<dbReference type="PROSITE" id="PS50075">
    <property type="entry name" value="CARRIER"/>
    <property type="match status" value="1"/>
</dbReference>
<dbReference type="CDD" id="cd08954">
    <property type="entry name" value="KR_1_FAS_SDR_x"/>
    <property type="match status" value="1"/>
</dbReference>
<dbReference type="FunFam" id="3.90.180.10:FF:000015">
    <property type="entry name" value="Fatty acid synthase"/>
    <property type="match status" value="1"/>
</dbReference>
<comment type="catalytic activity">
    <reaction evidence="26">
        <text>(3R)-hydroxydecanoyl-[ACP] = (2E)-decenoyl-[ACP] + H2O</text>
        <dbReference type="Rhea" id="RHEA:41860"/>
        <dbReference type="Rhea" id="RHEA-COMP:9638"/>
        <dbReference type="Rhea" id="RHEA-COMP:9639"/>
        <dbReference type="ChEBI" id="CHEBI:15377"/>
        <dbReference type="ChEBI" id="CHEBI:78466"/>
        <dbReference type="ChEBI" id="CHEBI:78467"/>
    </reaction>
    <physiologicalReaction direction="left-to-right" evidence="26">
        <dbReference type="Rhea" id="RHEA:41861"/>
    </physiologicalReaction>
</comment>
<evidence type="ECO:0000256" key="54">
    <source>
        <dbReference type="ARBA" id="ARBA00048935"/>
    </source>
</evidence>
<comment type="catalytic activity">
    <reaction evidence="54">
        <text>3-oxotetradecanoyl-[ACP] + NADPH + H(+) = (3R)-hydroxytetradecanoyl-[ACP] + NADP(+)</text>
        <dbReference type="Rhea" id="RHEA:41888"/>
        <dbReference type="Rhea" id="RHEA-COMP:9645"/>
        <dbReference type="Rhea" id="RHEA-COMP:9646"/>
        <dbReference type="ChEBI" id="CHEBI:15378"/>
        <dbReference type="ChEBI" id="CHEBI:57783"/>
        <dbReference type="ChEBI" id="CHEBI:58349"/>
        <dbReference type="ChEBI" id="CHEBI:78473"/>
        <dbReference type="ChEBI" id="CHEBI:78474"/>
    </reaction>
    <physiologicalReaction direction="left-to-right" evidence="54">
        <dbReference type="Rhea" id="RHEA:41889"/>
    </physiologicalReaction>
</comment>
<evidence type="ECO:0000256" key="44">
    <source>
        <dbReference type="ARBA" id="ARBA00047961"/>
    </source>
</evidence>
<evidence type="ECO:0000256" key="18">
    <source>
        <dbReference type="ARBA" id="ARBA00023002"/>
    </source>
</evidence>
<dbReference type="SUPFAM" id="SSF51735">
    <property type="entry name" value="NAD(P)-binding Rossmann-fold domains"/>
    <property type="match status" value="2"/>
</dbReference>
<reference evidence="68" key="1">
    <citation type="submission" date="2022-11" db="UniProtKB">
        <authorList>
            <consortium name="WormBaseParasite"/>
        </authorList>
    </citation>
    <scope>IDENTIFICATION</scope>
</reference>
<keyword evidence="18" id="KW-0560">Oxidoreductase</keyword>
<comment type="catalytic activity">
    <reaction evidence="23">
        <text>(3R)-hydroxyoctanoyl-[ACP] = (2E)-octenoyl-[ACP] + H2O</text>
        <dbReference type="Rhea" id="RHEA:41844"/>
        <dbReference type="Rhea" id="RHEA-COMP:9634"/>
        <dbReference type="Rhea" id="RHEA-COMP:9635"/>
        <dbReference type="ChEBI" id="CHEBI:15377"/>
        <dbReference type="ChEBI" id="CHEBI:78461"/>
        <dbReference type="ChEBI" id="CHEBI:78462"/>
    </reaction>
    <physiologicalReaction direction="left-to-right" evidence="23">
        <dbReference type="Rhea" id="RHEA:41845"/>
    </physiologicalReaction>
</comment>
<keyword evidence="12" id="KW-0702">S-nitrosylation</keyword>
<evidence type="ECO:0000256" key="63">
    <source>
        <dbReference type="ARBA" id="ARBA00049533"/>
    </source>
</evidence>
<dbReference type="InterPro" id="IPR001227">
    <property type="entry name" value="Ac_transferase_dom_sf"/>
</dbReference>
<evidence type="ECO:0000256" key="28">
    <source>
        <dbReference type="ARBA" id="ARBA00023398"/>
    </source>
</evidence>
<comment type="catalytic activity">
    <reaction evidence="48">
        <text>(2E)-octenoyl-[ACP] + NADPH + H(+) = octanoyl-[ACP] + NADP(+)</text>
        <dbReference type="Rhea" id="RHEA:41848"/>
        <dbReference type="Rhea" id="RHEA-COMP:9635"/>
        <dbReference type="Rhea" id="RHEA-COMP:9636"/>
        <dbReference type="ChEBI" id="CHEBI:15378"/>
        <dbReference type="ChEBI" id="CHEBI:57783"/>
        <dbReference type="ChEBI" id="CHEBI:58349"/>
        <dbReference type="ChEBI" id="CHEBI:78462"/>
        <dbReference type="ChEBI" id="CHEBI:78463"/>
    </reaction>
    <physiologicalReaction direction="left-to-right" evidence="48">
        <dbReference type="Rhea" id="RHEA:41849"/>
    </physiologicalReaction>
</comment>
<comment type="catalytic activity">
    <reaction evidence="58">
        <text>3-oxododecanoyl-[ACP] + NADPH + H(+) = (3R)-hydroxydodecanoyl-[ACP] + NADP(+)</text>
        <dbReference type="Rhea" id="RHEA:41872"/>
        <dbReference type="Rhea" id="RHEA-COMP:9641"/>
        <dbReference type="Rhea" id="RHEA-COMP:9642"/>
        <dbReference type="ChEBI" id="CHEBI:15378"/>
        <dbReference type="ChEBI" id="CHEBI:57783"/>
        <dbReference type="ChEBI" id="CHEBI:58349"/>
        <dbReference type="ChEBI" id="CHEBI:78469"/>
        <dbReference type="ChEBI" id="CHEBI:78470"/>
    </reaction>
    <physiologicalReaction direction="left-to-right" evidence="58">
        <dbReference type="Rhea" id="RHEA:41873"/>
    </physiologicalReaction>
</comment>
<dbReference type="SMART" id="SM00827">
    <property type="entry name" value="PKS_AT"/>
    <property type="match status" value="1"/>
</dbReference>
<dbReference type="InterPro" id="IPR020843">
    <property type="entry name" value="ER"/>
</dbReference>
<keyword evidence="20" id="KW-0443">Lipid metabolism</keyword>
<dbReference type="SUPFAM" id="SSF52151">
    <property type="entry name" value="FabD/lysophospholipase-like"/>
    <property type="match status" value="1"/>
</dbReference>
<dbReference type="Gene3D" id="3.40.50.1820">
    <property type="entry name" value="alpha/beta hydrolase"/>
    <property type="match status" value="1"/>
</dbReference>
<evidence type="ECO:0000256" key="34">
    <source>
        <dbReference type="ARBA" id="ARBA00047300"/>
    </source>
</evidence>
<dbReference type="Pfam" id="PF00109">
    <property type="entry name" value="ketoacyl-synt"/>
    <property type="match status" value="1"/>
</dbReference>
<evidence type="ECO:0000259" key="65">
    <source>
        <dbReference type="PROSITE" id="PS50075"/>
    </source>
</evidence>
<comment type="pathway">
    <text evidence="1">Lipid metabolism.</text>
</comment>
<organism evidence="67 68">
    <name type="scientific">Plectus sambesii</name>
    <dbReference type="NCBI Taxonomy" id="2011161"/>
    <lineage>
        <taxon>Eukaryota</taxon>
        <taxon>Metazoa</taxon>
        <taxon>Ecdysozoa</taxon>
        <taxon>Nematoda</taxon>
        <taxon>Chromadorea</taxon>
        <taxon>Plectida</taxon>
        <taxon>Plectina</taxon>
        <taxon>Plectoidea</taxon>
        <taxon>Plectidae</taxon>
        <taxon>Plectus</taxon>
    </lineage>
</organism>
<evidence type="ECO:0000256" key="50">
    <source>
        <dbReference type="ARBA" id="ARBA00048571"/>
    </source>
</evidence>
<dbReference type="SMART" id="SM00825">
    <property type="entry name" value="PKS_KS"/>
    <property type="match status" value="1"/>
</dbReference>
<dbReference type="Pfam" id="PF00975">
    <property type="entry name" value="Thioesterase"/>
    <property type="match status" value="1"/>
</dbReference>
<keyword evidence="16" id="KW-0663">Pyridoxal phosphate</keyword>
<comment type="catalytic activity">
    <reaction evidence="53">
        <text>hexadecanoyl-[ACP] + H2O = hexadecanoate + holo-[ACP] + H(+)</text>
        <dbReference type="Rhea" id="RHEA:41932"/>
        <dbReference type="Rhea" id="RHEA-COMP:9652"/>
        <dbReference type="Rhea" id="RHEA-COMP:9685"/>
        <dbReference type="ChEBI" id="CHEBI:7896"/>
        <dbReference type="ChEBI" id="CHEBI:15377"/>
        <dbReference type="ChEBI" id="CHEBI:15378"/>
        <dbReference type="ChEBI" id="CHEBI:64479"/>
        <dbReference type="ChEBI" id="CHEBI:78483"/>
        <dbReference type="EC" id="3.1.2.14"/>
    </reaction>
    <physiologicalReaction direction="left-to-right" evidence="53">
        <dbReference type="Rhea" id="RHEA:41933"/>
    </physiologicalReaction>
</comment>
<dbReference type="EC" id="2.3.1.41" evidence="6"/>
<dbReference type="Gene3D" id="3.30.70.3290">
    <property type="match status" value="1"/>
</dbReference>
<evidence type="ECO:0000256" key="30">
    <source>
        <dbReference type="ARBA" id="ARBA00023401"/>
    </source>
</evidence>
<comment type="catalytic activity">
    <reaction evidence="42">
        <text>(2E)-hexenoyl-[ACP] + NADPH + H(+) = hexanoyl-[ACP] + NADP(+)</text>
        <dbReference type="Rhea" id="RHEA:41832"/>
        <dbReference type="Rhea" id="RHEA-COMP:9631"/>
        <dbReference type="Rhea" id="RHEA-COMP:9632"/>
        <dbReference type="ChEBI" id="CHEBI:15378"/>
        <dbReference type="ChEBI" id="CHEBI:57783"/>
        <dbReference type="ChEBI" id="CHEBI:58349"/>
        <dbReference type="ChEBI" id="CHEBI:78458"/>
        <dbReference type="ChEBI" id="CHEBI:78459"/>
    </reaction>
    <physiologicalReaction direction="left-to-right" evidence="42">
        <dbReference type="Rhea" id="RHEA:41833"/>
    </physiologicalReaction>
</comment>
<dbReference type="SUPFAM" id="SSF50129">
    <property type="entry name" value="GroES-like"/>
    <property type="match status" value="1"/>
</dbReference>
<evidence type="ECO:0000256" key="43">
    <source>
        <dbReference type="ARBA" id="ARBA00047953"/>
    </source>
</evidence>
<dbReference type="Gene3D" id="3.40.50.150">
    <property type="entry name" value="Vaccinia Virus protein VP39"/>
    <property type="match status" value="1"/>
</dbReference>
<evidence type="ECO:0000256" key="32">
    <source>
        <dbReference type="ARBA" id="ARBA00023442"/>
    </source>
</evidence>
<comment type="catalytic activity">
    <reaction evidence="52">
        <text>holo-[ACP] + acetyl-CoA = acetyl-[ACP] + CoA</text>
        <dbReference type="Rhea" id="RHEA:41788"/>
        <dbReference type="Rhea" id="RHEA-COMP:9621"/>
        <dbReference type="Rhea" id="RHEA-COMP:9685"/>
        <dbReference type="ChEBI" id="CHEBI:57287"/>
        <dbReference type="ChEBI" id="CHEBI:57288"/>
        <dbReference type="ChEBI" id="CHEBI:64479"/>
        <dbReference type="ChEBI" id="CHEBI:78446"/>
        <dbReference type="EC" id="2.3.1.38"/>
    </reaction>
    <physiologicalReaction direction="left-to-right" evidence="52">
        <dbReference type="Rhea" id="RHEA:41789"/>
    </physiologicalReaction>
</comment>
<comment type="catalytic activity">
    <reaction evidence="38">
        <text>tetradecanoyl-[ACP] + malonyl-[ACP] + H(+) = 3-oxohexadecanoyl-[ACP] + holo-[ACP] + CO2</text>
        <dbReference type="Rhea" id="RHEA:41900"/>
        <dbReference type="Rhea" id="RHEA-COMP:9623"/>
        <dbReference type="Rhea" id="RHEA-COMP:9648"/>
        <dbReference type="Rhea" id="RHEA-COMP:9649"/>
        <dbReference type="Rhea" id="RHEA-COMP:9685"/>
        <dbReference type="ChEBI" id="CHEBI:15378"/>
        <dbReference type="ChEBI" id="CHEBI:16526"/>
        <dbReference type="ChEBI" id="CHEBI:64479"/>
        <dbReference type="ChEBI" id="CHEBI:78449"/>
        <dbReference type="ChEBI" id="CHEBI:78477"/>
        <dbReference type="ChEBI" id="CHEBI:78478"/>
    </reaction>
    <physiologicalReaction direction="left-to-right" evidence="38">
        <dbReference type="Rhea" id="RHEA:41901"/>
    </physiologicalReaction>
</comment>
<comment type="catalytic activity">
    <reaction evidence="35">
        <text>hexanoyl-[ACP] + malonyl-[ACP] + H(+) = 3-oxooctanoyl-[ACP] + holo-[ACP] + CO2</text>
        <dbReference type="Rhea" id="RHEA:41836"/>
        <dbReference type="Rhea" id="RHEA-COMP:9623"/>
        <dbReference type="Rhea" id="RHEA-COMP:9632"/>
        <dbReference type="Rhea" id="RHEA-COMP:9633"/>
        <dbReference type="Rhea" id="RHEA-COMP:9685"/>
        <dbReference type="ChEBI" id="CHEBI:15378"/>
        <dbReference type="ChEBI" id="CHEBI:16526"/>
        <dbReference type="ChEBI" id="CHEBI:64479"/>
        <dbReference type="ChEBI" id="CHEBI:78449"/>
        <dbReference type="ChEBI" id="CHEBI:78459"/>
        <dbReference type="ChEBI" id="CHEBI:78460"/>
    </reaction>
    <physiologicalReaction direction="left-to-right" evidence="35">
        <dbReference type="Rhea" id="RHEA:41837"/>
    </physiologicalReaction>
</comment>
<comment type="catalytic activity">
    <reaction evidence="47">
        <text>tetradecanoyl-[ACP] + H2O = tetradecanoate + holo-[ACP] + H(+)</text>
        <dbReference type="Rhea" id="RHEA:30123"/>
        <dbReference type="Rhea" id="RHEA-COMP:9648"/>
        <dbReference type="Rhea" id="RHEA-COMP:9685"/>
        <dbReference type="ChEBI" id="CHEBI:15377"/>
        <dbReference type="ChEBI" id="CHEBI:15378"/>
        <dbReference type="ChEBI" id="CHEBI:30807"/>
        <dbReference type="ChEBI" id="CHEBI:64479"/>
        <dbReference type="ChEBI" id="CHEBI:78477"/>
        <dbReference type="EC" id="3.1.2.14"/>
    </reaction>
    <physiologicalReaction direction="left-to-right" evidence="47">
        <dbReference type="Rhea" id="RHEA:30124"/>
    </physiologicalReaction>
</comment>
<evidence type="ECO:0000256" key="53">
    <source>
        <dbReference type="ARBA" id="ARBA00048704"/>
    </source>
</evidence>
<keyword evidence="9" id="KW-0444">Lipid biosynthesis</keyword>
<feature type="compositionally biased region" description="Polar residues" evidence="64">
    <location>
        <begin position="7"/>
        <end position="23"/>
    </location>
</feature>
<evidence type="ECO:0000256" key="58">
    <source>
        <dbReference type="ARBA" id="ARBA00049263"/>
    </source>
</evidence>
<dbReference type="Pfam" id="PF00698">
    <property type="entry name" value="Acyl_transf_1"/>
    <property type="match status" value="1"/>
</dbReference>
<evidence type="ECO:0000256" key="64">
    <source>
        <dbReference type="SAM" id="MobiDB-lite"/>
    </source>
</evidence>
<evidence type="ECO:0000256" key="38">
    <source>
        <dbReference type="ARBA" id="ARBA00047451"/>
    </source>
</evidence>
<comment type="catalytic activity">
    <reaction evidence="29">
        <text>(3R)-hydroxyoctadecanoyl-[ACP] = (2E)-octadecenoyl-[ACP] + H2O</text>
        <dbReference type="Rhea" id="RHEA:41924"/>
        <dbReference type="Rhea" id="RHEA-COMP:9654"/>
        <dbReference type="Rhea" id="RHEA-COMP:9655"/>
        <dbReference type="ChEBI" id="CHEBI:15377"/>
        <dbReference type="ChEBI" id="CHEBI:78488"/>
        <dbReference type="ChEBI" id="CHEBI:78489"/>
    </reaction>
    <physiologicalReaction direction="left-to-right" evidence="29">
        <dbReference type="Rhea" id="RHEA:41925"/>
    </physiologicalReaction>
</comment>
<sequence length="2313" mass="255854">MPIGKTGDQSSESPGWERISSSEADTESTTPPSPVSSVMPDTSTADSQFNGSEGDMPWWRDQDEIVISGVSGRFPRSDNVTEYGDLLLAGEDLVTEDDLRWPPGFYDLPLRHGKLKDLKKFDASFFGVPPKQANFMDPQQRLLMEVAYEAMIDAGINPQVLRGTKTGVFIGCSASETGGALTQDPEVVTGYTLTGCVRSMFSNRLSYCFDLRGPSFSVDAACSSSLLALQLAVDSIRQGQCDAAIVGGSQLTLTPTAAIQFLRLGMLSERGSCRSFDSSGDGYCRTECVSAILLQKRSSAHRIYATVMHAKSNTDGYKEQGITFPSGERQATLLEETYREAGVDPNTVVYVEAHGTGTKVGDPQEANAICEVFCSNRTEPLLIGSVKSNMGHAEPASGVASVAKMLLAMERGYIPPNLHYEEPNPYIPGLQDGRLKVVTEKTPFHGGVIGINSFGFGGSNTHIVLRSHPKTATLPPTIAPSFPKLMTYSGRTTDSVHNILKAIEDNKDDPYFHQLLSEQANLAPKDCPFRGYTIINRENAQLPLKDAQKITITESRPIWFVYSGMGSQWAGMGKKLMQIPCYAESIHACCKALDGTGVDLYSILMSDNPDIFKNNTLNCMLGICAIQIALTDMLQIMGVHPDGIVGHSTGEMGCSYADGGVTREQAMRLAFHRGNTIINGNLGTDGGMAAVGLTWEEATRRCPEGVVPACHNGHDSVTISGKADKEFLLRGYEYGQAFRGIYRTCNSGERGTLYWTGNWVTFLDSLLQTALLAERADTLRLPVRVRYLRVDPVKHLEHVEERDGIQVIELRNDIATNGCVAGGVECCDLVAQTVPRRLHASGRVYLERLYFIKQLDDRALEEFPKERTDLSAYRDHLRSVLARGLKRWSDKGILSKLKNGGLFTEAYKSLAGVSTNVDEELLSKCLEESKCQLVQTLHKIFSLELENGDVAALEEKAVSLMRTDLLLLDYDKLWAACLSQDRILKPLQDMVVENSAGHNSRFGAVELNSVEQLKYGVEAMSSHPLLETDWVCVGPNVDQLDENSLGQIGARKSTIDLDAGGTPNADTKNFDMTLLDKVLSTKTDIPRYLQKVKELMRDDGIALVIEVTKDFETALAIKGLLGDLLEAGDGSRRLGSYLTHEQWLKMFEDCGFNVFCYQTDPCMMTTCYGIRKIPEHPREPIFVDVDDIKEFSWIEPLQKLIEERLNEPEYKTIWLTSTAVRDNGLVGLALCFMEENLKFNRFRTIMDMSVNKKTREGPPVIDLNSAEVQKIIQRDLHANNYRDGEWGSMRHIVVKEDEMHSYKETEHAFINTLVRGDLASLTWVESPNQFFGALENRKATQEMCSVYYSAVNFRDVMLATGRLPPDAIPGKFADRDCLLGMEFAGRLNSNGKRVMGILPAQALATTVVVDTDYSWEVPETWSLADAATVPVVYTTAYYALIMRGRMRRGDKVLIHSGSGGVGQAAIAIALSYGCEVYTTVGSDEKRNFLKKRFPQLTDKHFSNSRSTDFEWHIRQVTNGRGVDIILNSLAEEKLQASLRCLATHGRFLEIGKFDLSNNSNLGMAMFLKNVTFHGILLDALMDQSIGQFDDWKEVAAMLEQGIKSGVVQPLSSSVFTSEKAEEAFRFMATGKHIGKVLMEIRPEEKEMTIPRPIKVRAVCRTLCHPAHVYLVTGGLGGFGLELAQWLINRGARRLVLTSRTGIRTGYQARCVHFWRRTGVSVLVSTLNIAEGDATRRLIKQCQEMGKIGGVFHLAMVLRDCLFENQNAQNFKEAAEAKYHGTKWLDKATRELCDKDLRWFVVFSSITSGRGNAGQTNYGWSNSTMERMIEHRREDGYPGIAIQWGAIGDVGVILENMGDNNTVVGGTLPQRMPSCLAALDLFLSWNHPIVSSYIRADTGTKKAAGGGNLLQTIAHILGVNDITQLNPDANLGDLGLDSLMGVEIKQALERDYDIVLSMKDIRTLTLNKLQQMADAGGTAAASGLNRTELDLKKESEKQAEMNTAEMLEKQMNQLFKMRIDVNDLGPQEVVTKCNKVEEGPACFFVHSIEGIATPLRRVTTKCNFPAYCFQSTRDVPHDSIESVAACYIRAMKKIQPKGPYRIIGYSYGACIGFEMATMLQESDGPDAVEKLILMDGSHLYMQTYRKVYRLAFGVTGDSLVNNPLFETEIMCAMTLRFANVDYKKFRIELLQLPGFKARVQKVVDTVMTTGLFKSADTVAFAVESMRAKFLMADQYKPARTFKGLITLIRAEQGAAREEDVGRDYGLNAVADSVDVYMVEGDHDTFVQGKSSGKTASIVNDLIGTPSPPEAAEQK</sequence>
<comment type="catalytic activity">
    <reaction evidence="31">
        <text>(3R)-hydroxybutanoyl-[ACP] = (2E)-butenoyl-[ACP] + H2O</text>
        <dbReference type="Rhea" id="RHEA:41808"/>
        <dbReference type="Rhea" id="RHEA-COMP:9626"/>
        <dbReference type="Rhea" id="RHEA-COMP:9627"/>
        <dbReference type="ChEBI" id="CHEBI:15377"/>
        <dbReference type="ChEBI" id="CHEBI:78451"/>
        <dbReference type="ChEBI" id="CHEBI:78453"/>
    </reaction>
    <physiologicalReaction direction="left-to-right" evidence="31">
        <dbReference type="Rhea" id="RHEA:41809"/>
    </physiologicalReaction>
</comment>
<dbReference type="Pfam" id="PF08659">
    <property type="entry name" value="KR"/>
    <property type="match status" value="1"/>
</dbReference>
<name>A0A914VNB1_9BILA</name>
<evidence type="ECO:0000256" key="13">
    <source>
        <dbReference type="ARBA" id="ARBA00022801"/>
    </source>
</evidence>
<dbReference type="SUPFAM" id="SSF53335">
    <property type="entry name" value="S-adenosyl-L-methionine-dependent methyltransferases"/>
    <property type="match status" value="1"/>
</dbReference>
<evidence type="ECO:0000256" key="11">
    <source>
        <dbReference type="ARBA" id="ARBA00022679"/>
    </source>
</evidence>
<dbReference type="SUPFAM" id="SSF53474">
    <property type="entry name" value="alpha/beta-Hydrolases"/>
    <property type="match status" value="1"/>
</dbReference>
<dbReference type="InterPro" id="IPR009081">
    <property type="entry name" value="PP-bd_ACP"/>
</dbReference>
<dbReference type="GO" id="GO:0019171">
    <property type="term" value="F:(3R)-hydroxyacyl-[acyl-carrier-protein] dehydratase activity"/>
    <property type="evidence" value="ECO:0007669"/>
    <property type="project" value="UniProtKB-EC"/>
</dbReference>
<dbReference type="InterPro" id="IPR049391">
    <property type="entry name" value="FAS_pseudo-KR"/>
</dbReference>
<proteinExistence type="predicted"/>
<comment type="catalytic activity">
    <reaction evidence="62">
        <text>(2E)-decenoyl-[ACP] + NADPH + H(+) = decanoyl-[ACP] + NADP(+)</text>
        <dbReference type="Rhea" id="RHEA:41864"/>
        <dbReference type="Rhea" id="RHEA-COMP:9639"/>
        <dbReference type="Rhea" id="RHEA-COMP:9640"/>
        <dbReference type="ChEBI" id="CHEBI:15378"/>
        <dbReference type="ChEBI" id="CHEBI:57783"/>
        <dbReference type="ChEBI" id="CHEBI:58349"/>
        <dbReference type="ChEBI" id="CHEBI:78467"/>
        <dbReference type="ChEBI" id="CHEBI:78468"/>
    </reaction>
    <physiologicalReaction direction="left-to-right" evidence="62">
        <dbReference type="Rhea" id="RHEA:41865"/>
    </physiologicalReaction>
</comment>
<evidence type="ECO:0000256" key="3">
    <source>
        <dbReference type="ARBA" id="ARBA00012480"/>
    </source>
</evidence>
<evidence type="ECO:0000256" key="57">
    <source>
        <dbReference type="ARBA" id="ARBA00049171"/>
    </source>
</evidence>
<comment type="catalytic activity">
    <reaction evidence="34">
        <text>3-oxooctadecanoyl-[ACP] + NADPH + H(+) = (3R)-hydroxyoctadecanoyl-[ACP] + NADP(+)</text>
        <dbReference type="Rhea" id="RHEA:41920"/>
        <dbReference type="Rhea" id="RHEA-COMP:9653"/>
        <dbReference type="Rhea" id="RHEA-COMP:9654"/>
        <dbReference type="ChEBI" id="CHEBI:15378"/>
        <dbReference type="ChEBI" id="CHEBI:57783"/>
        <dbReference type="ChEBI" id="CHEBI:58349"/>
        <dbReference type="ChEBI" id="CHEBI:78487"/>
        <dbReference type="ChEBI" id="CHEBI:78488"/>
    </reaction>
    <physiologicalReaction direction="left-to-right" evidence="34">
        <dbReference type="Rhea" id="RHEA:41921"/>
    </physiologicalReaction>
</comment>
<evidence type="ECO:0000256" key="37">
    <source>
        <dbReference type="ARBA" id="ARBA00047440"/>
    </source>
</evidence>
<evidence type="ECO:0000256" key="9">
    <source>
        <dbReference type="ARBA" id="ARBA00022516"/>
    </source>
</evidence>
<evidence type="ECO:0000256" key="22">
    <source>
        <dbReference type="ARBA" id="ARBA00023268"/>
    </source>
</evidence>
<keyword evidence="8" id="KW-0596">Phosphopantetheine</keyword>
<dbReference type="InterPro" id="IPR016039">
    <property type="entry name" value="Thiolase-like"/>
</dbReference>
<accession>A0A914VNB1</accession>
<evidence type="ECO:0000256" key="4">
    <source>
        <dbReference type="ARBA" id="ARBA00012873"/>
    </source>
</evidence>
<dbReference type="InterPro" id="IPR013968">
    <property type="entry name" value="PKS_KR"/>
</dbReference>
<dbReference type="SMART" id="SM00823">
    <property type="entry name" value="PKS_PP"/>
    <property type="match status" value="1"/>
</dbReference>
<keyword evidence="10" id="KW-0597">Phosphoprotein</keyword>
<dbReference type="InterPro" id="IPR014043">
    <property type="entry name" value="Acyl_transferase_dom"/>
</dbReference>
<evidence type="ECO:0000256" key="6">
    <source>
        <dbReference type="ARBA" id="ARBA00013191"/>
    </source>
</evidence>
<evidence type="ECO:0000256" key="42">
    <source>
        <dbReference type="ARBA" id="ARBA00047897"/>
    </source>
</evidence>
<dbReference type="InterPro" id="IPR016036">
    <property type="entry name" value="Malonyl_transacylase_ACP-bd"/>
</dbReference>
<comment type="catalytic activity">
    <reaction evidence="45">
        <text>hexadecanoyl-[ACP] + malonyl-[ACP] + H(+) = 3-oxooctadecanoyl-[ACP] + holo-[ACP] + CO2</text>
        <dbReference type="Rhea" id="RHEA:41916"/>
        <dbReference type="Rhea" id="RHEA-COMP:9623"/>
        <dbReference type="Rhea" id="RHEA-COMP:9652"/>
        <dbReference type="Rhea" id="RHEA-COMP:9653"/>
        <dbReference type="Rhea" id="RHEA-COMP:9685"/>
        <dbReference type="ChEBI" id="CHEBI:15378"/>
        <dbReference type="ChEBI" id="CHEBI:16526"/>
        <dbReference type="ChEBI" id="CHEBI:64479"/>
        <dbReference type="ChEBI" id="CHEBI:78449"/>
        <dbReference type="ChEBI" id="CHEBI:78483"/>
        <dbReference type="ChEBI" id="CHEBI:78487"/>
    </reaction>
    <physiologicalReaction direction="left-to-right" evidence="45">
        <dbReference type="Rhea" id="RHEA:41917"/>
    </physiologicalReaction>
</comment>
<evidence type="ECO:0000256" key="52">
    <source>
        <dbReference type="ARBA" id="ARBA00048691"/>
    </source>
</evidence>
<dbReference type="WBParaSite" id="PSAMB.scaffold218size64478.g3700.t1">
    <property type="protein sequence ID" value="PSAMB.scaffold218size64478.g3700.t1"/>
    <property type="gene ID" value="PSAMB.scaffold218size64478.g3700"/>
</dbReference>
<comment type="catalytic activity">
    <reaction evidence="36">
        <text>a (3R)-hydroxyacyl-[ACP] + NADP(+) = a 3-oxoacyl-[ACP] + NADPH + H(+)</text>
        <dbReference type="Rhea" id="RHEA:17397"/>
        <dbReference type="Rhea" id="RHEA-COMP:9916"/>
        <dbReference type="Rhea" id="RHEA-COMP:9945"/>
        <dbReference type="ChEBI" id="CHEBI:15378"/>
        <dbReference type="ChEBI" id="CHEBI:57783"/>
        <dbReference type="ChEBI" id="CHEBI:58349"/>
        <dbReference type="ChEBI" id="CHEBI:78776"/>
        <dbReference type="ChEBI" id="CHEBI:78827"/>
        <dbReference type="EC" id="1.1.1.100"/>
    </reaction>
    <physiologicalReaction direction="right-to-left" evidence="36">
        <dbReference type="Rhea" id="RHEA:17399"/>
    </physiologicalReaction>
</comment>
<dbReference type="Pfam" id="PF00550">
    <property type="entry name" value="PP-binding"/>
    <property type="match status" value="1"/>
</dbReference>
<evidence type="ECO:0000256" key="49">
    <source>
        <dbReference type="ARBA" id="ARBA00048506"/>
    </source>
</evidence>
<comment type="catalytic activity">
    <reaction evidence="50">
        <text>3-oxohexanoyl-[ACP] + NADPH + H(+) = (3R)-hydroxyhexanoyl-[ACP] + NADP(+)</text>
        <dbReference type="Rhea" id="RHEA:41824"/>
        <dbReference type="Rhea" id="RHEA-COMP:9629"/>
        <dbReference type="Rhea" id="RHEA-COMP:9630"/>
        <dbReference type="ChEBI" id="CHEBI:15378"/>
        <dbReference type="ChEBI" id="CHEBI:57783"/>
        <dbReference type="ChEBI" id="CHEBI:58349"/>
        <dbReference type="ChEBI" id="CHEBI:78456"/>
        <dbReference type="ChEBI" id="CHEBI:78457"/>
    </reaction>
    <physiologicalReaction direction="left-to-right" evidence="50">
        <dbReference type="Rhea" id="RHEA:41825"/>
    </physiologicalReaction>
</comment>
<comment type="catalytic activity">
    <reaction evidence="59">
        <text>3-oxohexadecanoyl-[ACP] + NADPH + H(+) = (3R)-hydroxyhexadecanoyl-[ACP] + NADP(+)</text>
        <dbReference type="Rhea" id="RHEA:41904"/>
        <dbReference type="Rhea" id="RHEA-COMP:9649"/>
        <dbReference type="Rhea" id="RHEA-COMP:9650"/>
        <dbReference type="ChEBI" id="CHEBI:15378"/>
        <dbReference type="ChEBI" id="CHEBI:57783"/>
        <dbReference type="ChEBI" id="CHEBI:58349"/>
        <dbReference type="ChEBI" id="CHEBI:78478"/>
        <dbReference type="ChEBI" id="CHEBI:78480"/>
    </reaction>
    <physiologicalReaction direction="left-to-right" evidence="59">
        <dbReference type="Rhea" id="RHEA:41905"/>
    </physiologicalReaction>
</comment>
<comment type="catalytic activity">
    <reaction evidence="49">
        <text>a fatty acyl-[ACP] + malonyl-[ACP] + H(+) = a 3-oxoacyl-[ACP] + holo-[ACP] + CO2</text>
        <dbReference type="Rhea" id="RHEA:22836"/>
        <dbReference type="Rhea" id="RHEA-COMP:9623"/>
        <dbReference type="Rhea" id="RHEA-COMP:9685"/>
        <dbReference type="Rhea" id="RHEA-COMP:9916"/>
        <dbReference type="Rhea" id="RHEA-COMP:14125"/>
        <dbReference type="ChEBI" id="CHEBI:15378"/>
        <dbReference type="ChEBI" id="CHEBI:16526"/>
        <dbReference type="ChEBI" id="CHEBI:64479"/>
        <dbReference type="ChEBI" id="CHEBI:78449"/>
        <dbReference type="ChEBI" id="CHEBI:78776"/>
        <dbReference type="ChEBI" id="CHEBI:138651"/>
        <dbReference type="EC" id="2.3.1.41"/>
    </reaction>
    <physiologicalReaction direction="left-to-right" evidence="49">
        <dbReference type="Rhea" id="RHEA:22837"/>
    </physiologicalReaction>
</comment>
<evidence type="ECO:0000256" key="48">
    <source>
        <dbReference type="ARBA" id="ARBA00048420"/>
    </source>
</evidence>
<dbReference type="Proteomes" id="UP000887566">
    <property type="component" value="Unplaced"/>
</dbReference>
<protein>
    <recommendedName>
        <fullName evidence="7">Fatty acid synthase</fullName>
        <ecNumber evidence="5">1.1.1.100</ecNumber>
        <ecNumber evidence="2">1.3.1.39</ecNumber>
        <ecNumber evidence="6">2.3.1.41</ecNumber>
        <ecNumber evidence="4">2.3.1.85</ecNumber>
        <ecNumber evidence="3">3.1.2.14</ecNumber>
    </recommendedName>
</protein>
<comment type="catalytic activity">
    <reaction evidence="61">
        <text>butanoyl-[ACP] + malonyl-[ACP] + H(+) = 3-oxohexanoyl-[ACP] + holo-[ACP] + CO2</text>
        <dbReference type="Rhea" id="RHEA:41820"/>
        <dbReference type="Rhea" id="RHEA-COMP:9623"/>
        <dbReference type="Rhea" id="RHEA-COMP:9628"/>
        <dbReference type="Rhea" id="RHEA-COMP:9629"/>
        <dbReference type="Rhea" id="RHEA-COMP:9685"/>
        <dbReference type="ChEBI" id="CHEBI:15378"/>
        <dbReference type="ChEBI" id="CHEBI:16526"/>
        <dbReference type="ChEBI" id="CHEBI:64479"/>
        <dbReference type="ChEBI" id="CHEBI:78449"/>
        <dbReference type="ChEBI" id="CHEBI:78454"/>
        <dbReference type="ChEBI" id="CHEBI:78456"/>
    </reaction>
    <physiologicalReaction direction="left-to-right" evidence="61">
        <dbReference type="Rhea" id="RHEA:41821"/>
    </physiologicalReaction>
</comment>
<dbReference type="InterPro" id="IPR036291">
    <property type="entry name" value="NAD(P)-bd_dom_sf"/>
</dbReference>
<dbReference type="FunFam" id="3.40.50.720:FF:000209">
    <property type="entry name" value="Polyketide synthase Pks12"/>
    <property type="match status" value="1"/>
</dbReference>
<keyword evidence="11" id="KW-0808">Transferase</keyword>
<evidence type="ECO:0000256" key="24">
    <source>
        <dbReference type="ARBA" id="ARBA00023351"/>
    </source>
</evidence>
<feature type="region of interest" description="Disordered" evidence="64">
    <location>
        <begin position="1"/>
        <end position="57"/>
    </location>
</feature>
<comment type="catalytic activity">
    <reaction evidence="24">
        <text>(3R)-hydroxydodecanoyl-[ACP] = (2E)-dodecenoyl-[ACP] + H2O</text>
        <dbReference type="Rhea" id="RHEA:41876"/>
        <dbReference type="Rhea" id="RHEA-COMP:9642"/>
        <dbReference type="Rhea" id="RHEA-COMP:9643"/>
        <dbReference type="ChEBI" id="CHEBI:15377"/>
        <dbReference type="ChEBI" id="CHEBI:78470"/>
        <dbReference type="ChEBI" id="CHEBI:78472"/>
    </reaction>
    <physiologicalReaction direction="left-to-right" evidence="24">
        <dbReference type="Rhea" id="RHEA:41877"/>
    </physiologicalReaction>
</comment>
<dbReference type="Gene3D" id="3.40.366.10">
    <property type="entry name" value="Malonyl-Coenzyme A Acyl Carrier Protein, domain 2"/>
    <property type="match status" value="1"/>
</dbReference>
<dbReference type="GO" id="GO:0016297">
    <property type="term" value="F:fatty acyl-[ACP] hydrolase activity"/>
    <property type="evidence" value="ECO:0007669"/>
    <property type="project" value="UniProtKB-EC"/>
</dbReference>
<dbReference type="CDD" id="cd00833">
    <property type="entry name" value="PKS"/>
    <property type="match status" value="1"/>
</dbReference>
<dbReference type="InterPro" id="IPR032821">
    <property type="entry name" value="PKS_assoc"/>
</dbReference>
<dbReference type="EC" id="2.3.1.85" evidence="4"/>
<comment type="catalytic activity">
    <reaction evidence="55">
        <text>(2E)-octadecenoyl-[ACP] + NADPH + H(+) = octadecanoyl-[ACP] + NADP(+)</text>
        <dbReference type="Rhea" id="RHEA:41928"/>
        <dbReference type="Rhea" id="RHEA-COMP:9655"/>
        <dbReference type="Rhea" id="RHEA-COMP:9656"/>
        <dbReference type="ChEBI" id="CHEBI:15378"/>
        <dbReference type="ChEBI" id="CHEBI:57783"/>
        <dbReference type="ChEBI" id="CHEBI:58349"/>
        <dbReference type="ChEBI" id="CHEBI:78489"/>
        <dbReference type="ChEBI" id="CHEBI:78495"/>
    </reaction>
    <physiologicalReaction direction="left-to-right" evidence="55">
        <dbReference type="Rhea" id="RHEA:41929"/>
    </physiologicalReaction>
</comment>
<dbReference type="EC" id="1.1.1.100" evidence="5"/>
<evidence type="ECO:0000256" key="19">
    <source>
        <dbReference type="ARBA" id="ARBA00023027"/>
    </source>
</evidence>
<evidence type="ECO:0000256" key="14">
    <source>
        <dbReference type="ARBA" id="ARBA00022832"/>
    </source>
</evidence>
<evidence type="ECO:0000256" key="20">
    <source>
        <dbReference type="ARBA" id="ARBA00023098"/>
    </source>
</evidence>
<evidence type="ECO:0000256" key="61">
    <source>
        <dbReference type="ARBA" id="ARBA00049449"/>
    </source>
</evidence>
<dbReference type="InterPro" id="IPR016035">
    <property type="entry name" value="Acyl_Trfase/lysoPLipase"/>
</dbReference>
<feature type="domain" description="Carrier" evidence="65">
    <location>
        <begin position="1902"/>
        <end position="1979"/>
    </location>
</feature>
<keyword evidence="14" id="KW-0276">Fatty acid metabolism</keyword>
<comment type="function">
    <text evidence="32">Fatty acid synthetase is a multifunctional enzyme that catalyzes the de novo biosynthesis of long-chain saturated fatty acids starting from acetyl-CoA and malonyl-CoA in the presence of NADPH. This multifunctional protein contains 7 catalytic activities and a site for the binding of the prosthetic group 4'-phosphopantetheine of the acyl carrier protein ([ACP]) domain.</text>
</comment>
<dbReference type="InterPro" id="IPR011032">
    <property type="entry name" value="GroES-like_sf"/>
</dbReference>
<dbReference type="GO" id="GO:0141148">
    <property type="term" value="F:enoyl-[acyl-carrier-protein] reductase (NADPH) activity"/>
    <property type="evidence" value="ECO:0007669"/>
    <property type="project" value="UniProtKB-EC"/>
</dbReference>
<dbReference type="PANTHER" id="PTHR43775:SF7">
    <property type="entry name" value="FATTY ACID SYNTHASE"/>
    <property type="match status" value="1"/>
</dbReference>
<dbReference type="PROSITE" id="PS00606">
    <property type="entry name" value="KS3_1"/>
    <property type="match status" value="1"/>
</dbReference>
<comment type="catalytic activity">
    <reaction evidence="37">
        <text>3-oxodecanoyl-[ACP] + NADPH + H(+) = (3R)-hydroxydecanoyl-[ACP] + NADP(+)</text>
        <dbReference type="Rhea" id="RHEA:41856"/>
        <dbReference type="Rhea" id="RHEA-COMP:9637"/>
        <dbReference type="Rhea" id="RHEA-COMP:9638"/>
        <dbReference type="ChEBI" id="CHEBI:15378"/>
        <dbReference type="ChEBI" id="CHEBI:57783"/>
        <dbReference type="ChEBI" id="CHEBI:58349"/>
        <dbReference type="ChEBI" id="CHEBI:78464"/>
        <dbReference type="ChEBI" id="CHEBI:78466"/>
    </reaction>
    <physiologicalReaction direction="left-to-right" evidence="37">
        <dbReference type="Rhea" id="RHEA:41857"/>
    </physiologicalReaction>
</comment>
<dbReference type="Gene3D" id="3.40.47.10">
    <property type="match status" value="1"/>
</dbReference>
<dbReference type="InterPro" id="IPR057326">
    <property type="entry name" value="KR_dom"/>
</dbReference>
<keyword evidence="67" id="KW-1185">Reference proteome</keyword>
<evidence type="ECO:0000256" key="27">
    <source>
        <dbReference type="ARBA" id="ARBA00023394"/>
    </source>
</evidence>